<evidence type="ECO:0000313" key="2">
    <source>
        <dbReference type="WBParaSite" id="Pan_g12007.t1"/>
    </source>
</evidence>
<evidence type="ECO:0000313" key="1">
    <source>
        <dbReference type="Proteomes" id="UP000492821"/>
    </source>
</evidence>
<dbReference type="WBParaSite" id="Pan_g12007.t1">
    <property type="protein sequence ID" value="Pan_g12007.t1"/>
    <property type="gene ID" value="Pan_g12007"/>
</dbReference>
<name>A0A7E4URR9_PANRE</name>
<reference evidence="1" key="1">
    <citation type="journal article" date="2013" name="Genetics">
        <title>The draft genome and transcriptome of Panagrellus redivivus are shaped by the harsh demands of a free-living lifestyle.</title>
        <authorList>
            <person name="Srinivasan J."/>
            <person name="Dillman A.R."/>
            <person name="Macchietto M.G."/>
            <person name="Heikkinen L."/>
            <person name="Lakso M."/>
            <person name="Fracchia K.M."/>
            <person name="Antoshechkin I."/>
            <person name="Mortazavi A."/>
            <person name="Wong G."/>
            <person name="Sternberg P.W."/>
        </authorList>
    </citation>
    <scope>NUCLEOTIDE SEQUENCE [LARGE SCALE GENOMIC DNA]</scope>
    <source>
        <strain evidence="1">MT8872</strain>
    </source>
</reference>
<proteinExistence type="predicted"/>
<organism evidence="1 2">
    <name type="scientific">Panagrellus redivivus</name>
    <name type="common">Microworm</name>
    <dbReference type="NCBI Taxonomy" id="6233"/>
    <lineage>
        <taxon>Eukaryota</taxon>
        <taxon>Metazoa</taxon>
        <taxon>Ecdysozoa</taxon>
        <taxon>Nematoda</taxon>
        <taxon>Chromadorea</taxon>
        <taxon>Rhabditida</taxon>
        <taxon>Tylenchina</taxon>
        <taxon>Panagrolaimomorpha</taxon>
        <taxon>Panagrolaimoidea</taxon>
        <taxon>Panagrolaimidae</taxon>
        <taxon>Panagrellus</taxon>
    </lineage>
</organism>
<protein>
    <submittedName>
        <fullName evidence="2">Reverse transcriptase domain-containing protein</fullName>
    </submittedName>
</protein>
<reference evidence="2" key="2">
    <citation type="submission" date="2020-10" db="UniProtKB">
        <authorList>
            <consortium name="WormBaseParasite"/>
        </authorList>
    </citation>
    <scope>IDENTIFICATION</scope>
</reference>
<dbReference type="Proteomes" id="UP000492821">
    <property type="component" value="Unassembled WGS sequence"/>
</dbReference>
<dbReference type="AlphaFoldDB" id="A0A7E4URR9"/>
<accession>A0A7E4URR9</accession>
<sequence>MATAQTSFSIFVFLQTSIQLGREAIGYVESIAVVVKVPIEESIAMAEKRMNEYDNLLMTKR</sequence>
<keyword evidence="1" id="KW-1185">Reference proteome</keyword>